<organism evidence="2 3">
    <name type="scientific">Niveibacterium umoris</name>
    <dbReference type="NCBI Taxonomy" id="1193620"/>
    <lineage>
        <taxon>Bacteria</taxon>
        <taxon>Pseudomonadati</taxon>
        <taxon>Pseudomonadota</taxon>
        <taxon>Betaproteobacteria</taxon>
        <taxon>Rhodocyclales</taxon>
        <taxon>Rhodocyclaceae</taxon>
        <taxon>Niveibacterium</taxon>
    </lineage>
</organism>
<feature type="repeat" description="TPR" evidence="1">
    <location>
        <begin position="108"/>
        <end position="141"/>
    </location>
</feature>
<dbReference type="PANTHER" id="PTHR44809:SF1">
    <property type="entry name" value="PROTEIN O-MANNOSYL-TRANSFERASE TMTC1"/>
    <property type="match status" value="1"/>
</dbReference>
<dbReference type="CDD" id="cd02440">
    <property type="entry name" value="AdoMet_MTases"/>
    <property type="match status" value="1"/>
</dbReference>
<gene>
    <name evidence="2" type="ORF">GGR36_003951</name>
</gene>
<dbReference type="InterPro" id="IPR011990">
    <property type="entry name" value="TPR-like_helical_dom_sf"/>
</dbReference>
<dbReference type="SUPFAM" id="SSF53756">
    <property type="entry name" value="UDP-Glycosyltransferase/glycogen phosphorylase"/>
    <property type="match status" value="1"/>
</dbReference>
<dbReference type="EMBL" id="JACIET010000003">
    <property type="protein sequence ID" value="MBB4014595.1"/>
    <property type="molecule type" value="Genomic_DNA"/>
</dbReference>
<dbReference type="Pfam" id="PF01075">
    <property type="entry name" value="Glyco_transf_9"/>
    <property type="match status" value="1"/>
</dbReference>
<reference evidence="2 3" key="1">
    <citation type="submission" date="2020-08" db="EMBL/GenBank/DDBJ databases">
        <title>Genomic Encyclopedia of Type Strains, Phase IV (KMG-IV): sequencing the most valuable type-strain genomes for metagenomic binning, comparative biology and taxonomic classification.</title>
        <authorList>
            <person name="Goeker M."/>
        </authorList>
    </citation>
    <scope>NUCLEOTIDE SEQUENCE [LARGE SCALE GENOMIC DNA]</scope>
    <source>
        <strain evidence="2 3">DSM 106739</strain>
    </source>
</reference>
<evidence type="ECO:0000256" key="1">
    <source>
        <dbReference type="PROSITE-ProRule" id="PRU00339"/>
    </source>
</evidence>
<feature type="repeat" description="TPR" evidence="1">
    <location>
        <begin position="40"/>
        <end position="73"/>
    </location>
</feature>
<protein>
    <submittedName>
        <fullName evidence="2">Tetratricopeptide (TPR) repeat protein/SAM-dependent methyltransferase</fullName>
    </submittedName>
</protein>
<dbReference type="InterPro" id="IPR052943">
    <property type="entry name" value="TMTC_O-mannosyl-trnsfr"/>
</dbReference>
<dbReference type="Proteomes" id="UP000561045">
    <property type="component" value="Unassembled WGS sequence"/>
</dbReference>
<evidence type="ECO:0000313" key="3">
    <source>
        <dbReference type="Proteomes" id="UP000561045"/>
    </source>
</evidence>
<keyword evidence="2" id="KW-0489">Methyltransferase</keyword>
<dbReference type="Gene3D" id="3.40.50.150">
    <property type="entry name" value="Vaccinia Virus protein VP39"/>
    <property type="match status" value="1"/>
</dbReference>
<feature type="repeat" description="TPR" evidence="1">
    <location>
        <begin position="74"/>
        <end position="107"/>
    </location>
</feature>
<dbReference type="GO" id="GO:0032259">
    <property type="term" value="P:methylation"/>
    <property type="evidence" value="ECO:0007669"/>
    <property type="project" value="UniProtKB-KW"/>
</dbReference>
<dbReference type="PROSITE" id="PS50005">
    <property type="entry name" value="TPR"/>
    <property type="match status" value="3"/>
</dbReference>
<dbReference type="SUPFAM" id="SSF53335">
    <property type="entry name" value="S-adenosyl-L-methionine-dependent methyltransferases"/>
    <property type="match status" value="1"/>
</dbReference>
<dbReference type="SMART" id="SM00028">
    <property type="entry name" value="TPR"/>
    <property type="match status" value="3"/>
</dbReference>
<dbReference type="Gene3D" id="1.25.40.10">
    <property type="entry name" value="Tetratricopeptide repeat domain"/>
    <property type="match status" value="1"/>
</dbReference>
<dbReference type="GO" id="GO:0016757">
    <property type="term" value="F:glycosyltransferase activity"/>
    <property type="evidence" value="ECO:0007669"/>
    <property type="project" value="InterPro"/>
</dbReference>
<keyword evidence="1" id="KW-0802">TPR repeat</keyword>
<keyword evidence="2" id="KW-0808">Transferase</keyword>
<dbReference type="Pfam" id="PF13432">
    <property type="entry name" value="TPR_16"/>
    <property type="match status" value="1"/>
</dbReference>
<dbReference type="InterPro" id="IPR002201">
    <property type="entry name" value="Glyco_trans_9"/>
</dbReference>
<sequence>MDEAEILEQLNAALQAYAGEDFVRAEKLCRAVLVEAPARPEALTLLGILSRRAGNVAEAQRLYRQAIAAAPHYADAHHNLGNLLMDQGEQQAALACFLAAAEARPNWAEGCNRVAATLHALGRLDEAETWFQRALALRPDSADIHWDHALALLAAGRYAEGWREYEWRWRRGQPAPREFRQPAWQGEALAGRTVLVYSEQGYGDAIQFLRFLPALKALGARVVLEVHAPLSALVGAHLGVDLLVTSGSPLPEFDCHVPLLSLPLYLGIGADALQGDAAYLVPPPEHVSRWAERLRSDALRVGLVWAGNPNVKNDRWRSPRLGPMLPVLQVPGVAFYGLQKGDGERDAEALSQANFTALGPEINDFADTAAIIAALDLVITTDTSVAHLAGALGKPAWVLLHASPDWRWGHAGERSAWYASLRLYRQPALGDWQTPISAIVRDLQALVSGRGHVGGPLLTEPVSVCPLCAGKSLRDVGVWDCRAHALWHPPLPPTIGWRTCASCGHVFASARYTADGLTELFRRAHPGQLGGGDFDAQRFTWSRVVERVLAQHPRAGSVFSGALSWLDVGCGAGGLVFTAAEFGFEATGLDVREEAAKRLRDLGYRAVCADLERFVPERRFSVVSLADVLEHVPFPRDALRKVRALLEDDGLLFVSCPNMDCAAWRGMDAAGANPYWHELEHLHNFSRRSLAAILDAEGFDLVSYGVSQRYKACMEIIARRRPDVGGSA</sequence>
<evidence type="ECO:0000313" key="2">
    <source>
        <dbReference type="EMBL" id="MBB4014595.1"/>
    </source>
</evidence>
<proteinExistence type="predicted"/>
<dbReference type="Gene3D" id="3.40.50.2000">
    <property type="entry name" value="Glycogen Phosphorylase B"/>
    <property type="match status" value="1"/>
</dbReference>
<dbReference type="SUPFAM" id="SSF48452">
    <property type="entry name" value="TPR-like"/>
    <property type="match status" value="1"/>
</dbReference>
<dbReference type="InterPro" id="IPR029063">
    <property type="entry name" value="SAM-dependent_MTases_sf"/>
</dbReference>
<dbReference type="InterPro" id="IPR019734">
    <property type="entry name" value="TPR_rpt"/>
</dbReference>
<comment type="caution">
    <text evidence="2">The sequence shown here is derived from an EMBL/GenBank/DDBJ whole genome shotgun (WGS) entry which is preliminary data.</text>
</comment>
<keyword evidence="3" id="KW-1185">Reference proteome</keyword>
<dbReference type="RefSeq" id="WP_183637408.1">
    <property type="nucleotide sequence ID" value="NZ_BAABLE010000008.1"/>
</dbReference>
<dbReference type="PANTHER" id="PTHR44809">
    <property type="match status" value="1"/>
</dbReference>
<accession>A0A840BMW2</accession>
<dbReference type="GO" id="GO:0008168">
    <property type="term" value="F:methyltransferase activity"/>
    <property type="evidence" value="ECO:0007669"/>
    <property type="project" value="UniProtKB-KW"/>
</dbReference>
<name>A0A840BMW2_9RHOO</name>
<dbReference type="Pfam" id="PF13414">
    <property type="entry name" value="TPR_11"/>
    <property type="match status" value="1"/>
</dbReference>
<dbReference type="AlphaFoldDB" id="A0A840BMW2"/>
<dbReference type="Pfam" id="PF13489">
    <property type="entry name" value="Methyltransf_23"/>
    <property type="match status" value="1"/>
</dbReference>